<name>A0A7T5UHU9_9BACT</name>
<reference evidence="1 2" key="1">
    <citation type="submission" date="2020-07" db="EMBL/GenBank/DDBJ databases">
        <title>Huge and variable diversity of episymbiotic CPR bacteria and DPANN archaea in groundwater ecosystems.</title>
        <authorList>
            <person name="He C.Y."/>
            <person name="Keren R."/>
            <person name="Whittaker M."/>
            <person name="Farag I.F."/>
            <person name="Doudna J."/>
            <person name="Cate J.H.D."/>
            <person name="Banfield J.F."/>
        </authorList>
    </citation>
    <scope>NUCLEOTIDE SEQUENCE [LARGE SCALE GENOMIC DNA]</scope>
    <source>
        <strain evidence="1">NC_groundwater_70_Ag_B-0.1um_54_66</strain>
    </source>
</reference>
<evidence type="ECO:0000313" key="1">
    <source>
        <dbReference type="EMBL" id="QQG36003.1"/>
    </source>
</evidence>
<proteinExistence type="predicted"/>
<accession>A0A7T5UHU9</accession>
<organism evidence="1 2">
    <name type="scientific">Micavibrio aeruginosavorus</name>
    <dbReference type="NCBI Taxonomy" id="349221"/>
    <lineage>
        <taxon>Bacteria</taxon>
        <taxon>Pseudomonadati</taxon>
        <taxon>Bdellovibrionota</taxon>
        <taxon>Bdellovibrionia</taxon>
        <taxon>Bdellovibrionales</taxon>
        <taxon>Pseudobdellovibrionaceae</taxon>
        <taxon>Micavibrio</taxon>
    </lineage>
</organism>
<dbReference type="Proteomes" id="UP000595362">
    <property type="component" value="Chromosome"/>
</dbReference>
<dbReference type="AlphaFoldDB" id="A0A7T5UHU9"/>
<protein>
    <submittedName>
        <fullName evidence="1">Uncharacterized protein</fullName>
    </submittedName>
</protein>
<sequence>MTRDSRSLHSQWSQASAAAKNPRLRQIIQTLEERGTEGLGVTDICKLIQFTKREILARARADKKLLTNQGHYITGFSDDSYRREIDALKILAEGLHFTPALHQWVDSCLTGLAQRLAREHTAAQMRDIWKGMDENGHLSYMKAVNILHAQAFSQRELPIAPADIQVKSLPDRILGTFCFDGHELYAASQPIIHLDPSNIHKSTLEKAVGTVVHEGLHNVLRQLARHHHANPLSSAHPLRKDAALMLARVQYDAYIPSIFGEAYLADAEERLCFKHEQFAPLFSAQTGKLPHWAERIRRLFPD</sequence>
<evidence type="ECO:0000313" key="2">
    <source>
        <dbReference type="Proteomes" id="UP000595362"/>
    </source>
</evidence>
<gene>
    <name evidence="1" type="ORF">HYS17_10955</name>
</gene>
<dbReference type="EMBL" id="CP066681">
    <property type="protein sequence ID" value="QQG36003.1"/>
    <property type="molecule type" value="Genomic_DNA"/>
</dbReference>